<comment type="caution">
    <text evidence="1">The sequence shown here is derived from an EMBL/GenBank/DDBJ whole genome shotgun (WGS) entry which is preliminary data.</text>
</comment>
<name>A0ACC6Q6G3_9ACTN</name>
<keyword evidence="2" id="KW-1185">Reference proteome</keyword>
<evidence type="ECO:0000313" key="2">
    <source>
        <dbReference type="Proteomes" id="UP001377168"/>
    </source>
</evidence>
<evidence type="ECO:0000313" key="1">
    <source>
        <dbReference type="EMBL" id="MEJ8639195.1"/>
    </source>
</evidence>
<organism evidence="1 2">
    <name type="scientific">Streptomyces achmelvichensis</name>
    <dbReference type="NCBI Taxonomy" id="3134111"/>
    <lineage>
        <taxon>Bacteria</taxon>
        <taxon>Bacillati</taxon>
        <taxon>Actinomycetota</taxon>
        <taxon>Actinomycetes</taxon>
        <taxon>Kitasatosporales</taxon>
        <taxon>Streptomycetaceae</taxon>
        <taxon>Streptomyces</taxon>
    </lineage>
</organism>
<reference evidence="1" key="1">
    <citation type="submission" date="2024-03" db="EMBL/GenBank/DDBJ databases">
        <title>Novel Streptomyces species of biotechnological and ecological value are a feature of Machair soil.</title>
        <authorList>
            <person name="Prole J.R."/>
            <person name="Goodfellow M."/>
            <person name="Allenby N."/>
            <person name="Ward A.C."/>
        </authorList>
    </citation>
    <scope>NUCLEOTIDE SEQUENCE</scope>
    <source>
        <strain evidence="1">MS2.AVA.5</strain>
    </source>
</reference>
<accession>A0ACC6Q6G3</accession>
<proteinExistence type="predicted"/>
<gene>
    <name evidence="1" type="ORF">WKI67_38220</name>
</gene>
<dbReference type="Proteomes" id="UP001377168">
    <property type="component" value="Unassembled WGS sequence"/>
</dbReference>
<dbReference type="EMBL" id="JBBKAJ010000022">
    <property type="protein sequence ID" value="MEJ8639195.1"/>
    <property type="molecule type" value="Genomic_DNA"/>
</dbReference>
<protein>
    <submittedName>
        <fullName evidence="1">Universal stress protein</fullName>
    </submittedName>
</protein>
<sequence>MAVIIWITEGTWRACVDAARAQVPARADVTLLYVTGDDVAEAAHGAFAGLLGRGHPERDPGDQVAALSASAAAELLDRAAERLGRPAERRFAHGRVEREVVTAAEGADLLVCARDGDRHRLGPRSLGPATRFVVDHAPCPVLLVWPGSAPGIDRLPPPPPAPPPPPPPPG</sequence>